<dbReference type="EMBL" id="WWCT01000007">
    <property type="protein sequence ID" value="MYN26937.1"/>
    <property type="molecule type" value="Genomic_DNA"/>
</dbReference>
<dbReference type="RefSeq" id="WP_161054941.1">
    <property type="nucleotide sequence ID" value="NZ_WWCT01000007.1"/>
</dbReference>
<proteinExistence type="predicted"/>
<evidence type="ECO:0000313" key="2">
    <source>
        <dbReference type="EMBL" id="MYN26937.1"/>
    </source>
</evidence>
<gene>
    <name evidence="2" type="ORF">GTP69_11005</name>
</gene>
<dbReference type="Proteomes" id="UP000642144">
    <property type="component" value="Unassembled WGS sequence"/>
</dbReference>
<feature type="signal peptide" evidence="1">
    <location>
        <begin position="1"/>
        <end position="22"/>
    </location>
</feature>
<dbReference type="PROSITE" id="PS51257">
    <property type="entry name" value="PROKAR_LIPOPROTEIN"/>
    <property type="match status" value="1"/>
</dbReference>
<comment type="caution">
    <text evidence="2">The sequence shown here is derived from an EMBL/GenBank/DDBJ whole genome shotgun (WGS) entry which is preliminary data.</text>
</comment>
<evidence type="ECO:0000313" key="3">
    <source>
        <dbReference type="Proteomes" id="UP000642144"/>
    </source>
</evidence>
<sequence length="318" mass="34066">MMIRRLAIALLTLAILSGCASSGGLNRQAVVSEVKLNQARAMVNSQRQYNQLVYQLSAGACADGDPQYRAPFSLLFNNKAIKDQELRGALYAVLGAEDQPVLQAHTAAMRPYDGAQVVSINGKQITEQFQALRAEVAAVNDNTPIHLVLADGRAVDTLPLNACRSIILSDSTSTIKEAMFTSSPIELTPISWSQLAANQDEQAFILARSVYFTSGEGSGKLHTALFAGAAVNGVLKGLTFGLSGIIGDAKVGAVRARRNANQSEADIFAVRLMKDAGYNPHAAIDFARRSQSEGDAWPADCNELKFDAARISKLQQVL</sequence>
<organism evidence="2 3">
    <name type="scientific">Duganella levis</name>
    <dbReference type="NCBI Taxonomy" id="2692169"/>
    <lineage>
        <taxon>Bacteria</taxon>
        <taxon>Pseudomonadati</taxon>
        <taxon>Pseudomonadota</taxon>
        <taxon>Betaproteobacteria</taxon>
        <taxon>Burkholderiales</taxon>
        <taxon>Oxalobacteraceae</taxon>
        <taxon>Telluria group</taxon>
        <taxon>Duganella</taxon>
    </lineage>
</organism>
<reference evidence="2 3" key="1">
    <citation type="submission" date="2019-12" db="EMBL/GenBank/DDBJ databases">
        <title>Novel species isolated from a subtropical stream in China.</title>
        <authorList>
            <person name="Lu H."/>
        </authorList>
    </citation>
    <scope>NUCLEOTIDE SEQUENCE [LARGE SCALE GENOMIC DNA]</scope>
    <source>
        <strain evidence="2 3">CY42W</strain>
    </source>
</reference>
<keyword evidence="1" id="KW-0732">Signal</keyword>
<evidence type="ECO:0000256" key="1">
    <source>
        <dbReference type="SAM" id="SignalP"/>
    </source>
</evidence>
<keyword evidence="3" id="KW-1185">Reference proteome</keyword>
<accession>A0ABW9VZG8</accession>
<protein>
    <submittedName>
        <fullName evidence="2">Uncharacterized protein</fullName>
    </submittedName>
</protein>
<name>A0ABW9VZG8_9BURK</name>
<feature type="chain" id="PRO_5045931764" evidence="1">
    <location>
        <begin position="23"/>
        <end position="318"/>
    </location>
</feature>